<dbReference type="GeneID" id="73349647"/>
<dbReference type="KEGG" id="clup:CLUP02_15713"/>
<dbReference type="AlphaFoldDB" id="A0A9Q8T788"/>
<dbReference type="EMBL" id="CP019480">
    <property type="protein sequence ID" value="UQC90183.1"/>
    <property type="molecule type" value="Genomic_DNA"/>
</dbReference>
<organism evidence="1 2">
    <name type="scientific">Colletotrichum lupini</name>
    <dbReference type="NCBI Taxonomy" id="145971"/>
    <lineage>
        <taxon>Eukaryota</taxon>
        <taxon>Fungi</taxon>
        <taxon>Dikarya</taxon>
        <taxon>Ascomycota</taxon>
        <taxon>Pezizomycotina</taxon>
        <taxon>Sordariomycetes</taxon>
        <taxon>Hypocreomycetidae</taxon>
        <taxon>Glomerellales</taxon>
        <taxon>Glomerellaceae</taxon>
        <taxon>Colletotrichum</taxon>
        <taxon>Colletotrichum acutatum species complex</taxon>
    </lineage>
</organism>
<protein>
    <submittedName>
        <fullName evidence="1">Uncharacterized protein</fullName>
    </submittedName>
</protein>
<reference evidence="1" key="1">
    <citation type="journal article" date="2021" name="Mol. Plant Microbe Interact.">
        <title>Complete Genome Sequence of the Plant-Pathogenic Fungus Colletotrichum lupini.</title>
        <authorList>
            <person name="Baroncelli R."/>
            <person name="Pensec F."/>
            <person name="Da Lio D."/>
            <person name="Boufleur T."/>
            <person name="Vicente I."/>
            <person name="Sarrocco S."/>
            <person name="Picot A."/>
            <person name="Baraldi E."/>
            <person name="Sukno S."/>
            <person name="Thon M."/>
            <person name="Le Floch G."/>
        </authorList>
    </citation>
    <scope>NUCLEOTIDE SEQUENCE</scope>
    <source>
        <strain evidence="1">IMI 504893</strain>
    </source>
</reference>
<dbReference type="RefSeq" id="XP_049151784.1">
    <property type="nucleotide sequence ID" value="XM_049294637.1"/>
</dbReference>
<proteinExistence type="predicted"/>
<accession>A0A9Q8T788</accession>
<dbReference type="Proteomes" id="UP000830671">
    <property type="component" value="Chromosome 8"/>
</dbReference>
<evidence type="ECO:0000313" key="1">
    <source>
        <dbReference type="EMBL" id="UQC90183.1"/>
    </source>
</evidence>
<keyword evidence="2" id="KW-1185">Reference proteome</keyword>
<gene>
    <name evidence="1" type="ORF">CLUP02_15713</name>
</gene>
<evidence type="ECO:0000313" key="2">
    <source>
        <dbReference type="Proteomes" id="UP000830671"/>
    </source>
</evidence>
<name>A0A9Q8T788_9PEZI</name>
<sequence length="68" mass="7849">MSLRQRVVRVAETWAIAATIREYPQEDPWLGSDTRRPTTHSIYLELAMRGNLIGIRRKDPDYNPHGDG</sequence>